<evidence type="ECO:0000256" key="1">
    <source>
        <dbReference type="ARBA" id="ARBA00000085"/>
    </source>
</evidence>
<keyword evidence="10" id="KW-1133">Transmembrane helix</keyword>
<accession>A0ABT1K855</accession>
<evidence type="ECO:0000256" key="6">
    <source>
        <dbReference type="ARBA" id="ARBA00022777"/>
    </source>
</evidence>
<evidence type="ECO:0000256" key="5">
    <source>
        <dbReference type="ARBA" id="ARBA00022741"/>
    </source>
</evidence>
<proteinExistence type="predicted"/>
<dbReference type="PANTHER" id="PTHR24421">
    <property type="entry name" value="NITRATE/NITRITE SENSOR PROTEIN NARX-RELATED"/>
    <property type="match status" value="1"/>
</dbReference>
<feature type="transmembrane region" description="Helical" evidence="10">
    <location>
        <begin position="129"/>
        <end position="148"/>
    </location>
</feature>
<dbReference type="RefSeq" id="WP_253775319.1">
    <property type="nucleotide sequence ID" value="NZ_BAAAVE010000029.1"/>
</dbReference>
<dbReference type="InterPro" id="IPR011712">
    <property type="entry name" value="Sig_transdc_His_kin_sub3_dim/P"/>
</dbReference>
<evidence type="ECO:0000259" key="12">
    <source>
        <dbReference type="Pfam" id="PF07730"/>
    </source>
</evidence>
<keyword evidence="7" id="KW-0067">ATP-binding</keyword>
<comment type="catalytic activity">
    <reaction evidence="1">
        <text>ATP + protein L-histidine = ADP + protein N-phospho-L-histidine.</text>
        <dbReference type="EC" id="2.7.13.3"/>
    </reaction>
</comment>
<dbReference type="Gene3D" id="3.30.565.10">
    <property type="entry name" value="Histidine kinase-like ATPase, C-terminal domain"/>
    <property type="match status" value="1"/>
</dbReference>
<dbReference type="Proteomes" id="UP001320766">
    <property type="component" value="Unassembled WGS sequence"/>
</dbReference>
<evidence type="ECO:0000256" key="7">
    <source>
        <dbReference type="ARBA" id="ARBA00022840"/>
    </source>
</evidence>
<dbReference type="CDD" id="cd16917">
    <property type="entry name" value="HATPase_UhpB-NarQ-NarX-like"/>
    <property type="match status" value="1"/>
</dbReference>
<dbReference type="PANTHER" id="PTHR24421:SF10">
    <property type="entry name" value="NITRATE_NITRITE SENSOR PROTEIN NARQ"/>
    <property type="match status" value="1"/>
</dbReference>
<keyword evidence="10" id="KW-0472">Membrane</keyword>
<feature type="transmembrane region" description="Helical" evidence="10">
    <location>
        <begin position="182"/>
        <end position="199"/>
    </location>
</feature>
<reference evidence="13 14" key="1">
    <citation type="submission" date="2022-06" db="EMBL/GenBank/DDBJ databases">
        <title>Sequencing the genomes of 1000 actinobacteria strains.</title>
        <authorList>
            <person name="Klenk H.-P."/>
        </authorList>
    </citation>
    <scope>NUCLEOTIDE SEQUENCE [LARGE SCALE GENOMIC DNA]</scope>
    <source>
        <strain evidence="13 14">DSM 44170</strain>
    </source>
</reference>
<dbReference type="InterPro" id="IPR050482">
    <property type="entry name" value="Sensor_HK_TwoCompSys"/>
</dbReference>
<name>A0ABT1K855_9ACTN</name>
<evidence type="ECO:0000256" key="4">
    <source>
        <dbReference type="ARBA" id="ARBA00022679"/>
    </source>
</evidence>
<keyword evidence="4" id="KW-0808">Transferase</keyword>
<sequence length="460" mass="48985">MGVSRVADLARTLRADLWTTAADPLPRRAGSRLLARLPHTLVVVYAVLLALTGRAYPAYPVFAVLAWVHAAVLVVAMFRPLPAWWASLAVMIVGSSPTDPNLDLPADPASMIDVADVPVYLDGVIRLSWSWTGTGMALEAGVLFLVALRVRPRVAAETLTITALVAAVYVVTWNLHPSSGDAVNSMAFFLIATVTGAALRGRRVARARLVEQQELTADERARRTVLETRNRIARELHDVVAHHMSVISIQAQVAPHLVENPPPELTENLAGIRENAVEALTELRRILGVLRSEDAEADGLRHSPQPTLDRLEELIGNVRGAGLAVTVETAGEPRPLSPGVELSAFRIIQEALSNVLRHAPGARVRVGIGYLPAALAIRVANTAPERPPPPANGPGHGLLGMRERTAMLGGELVAGPAPGGGFEVTAILPAAPAPPPPRQPGPLPDPLPERLPDPREDPAP</sequence>
<dbReference type="Gene3D" id="1.20.5.1930">
    <property type="match status" value="1"/>
</dbReference>
<keyword evidence="6 13" id="KW-0418">Kinase</keyword>
<feature type="transmembrane region" description="Helical" evidence="10">
    <location>
        <begin position="58"/>
        <end position="78"/>
    </location>
</feature>
<evidence type="ECO:0000259" key="11">
    <source>
        <dbReference type="Pfam" id="PF02518"/>
    </source>
</evidence>
<organism evidence="13 14">
    <name type="scientific">Nonomuraea roseoviolacea subsp. carminata</name>
    <dbReference type="NCBI Taxonomy" id="160689"/>
    <lineage>
        <taxon>Bacteria</taxon>
        <taxon>Bacillati</taxon>
        <taxon>Actinomycetota</taxon>
        <taxon>Actinomycetes</taxon>
        <taxon>Streptosporangiales</taxon>
        <taxon>Streptosporangiaceae</taxon>
        <taxon>Nonomuraea</taxon>
    </lineage>
</organism>
<feature type="transmembrane region" description="Helical" evidence="10">
    <location>
        <begin position="33"/>
        <end position="51"/>
    </location>
</feature>
<dbReference type="Pfam" id="PF07730">
    <property type="entry name" value="HisKA_3"/>
    <property type="match status" value="1"/>
</dbReference>
<feature type="domain" description="Histidine kinase/HSP90-like ATPase" evidence="11">
    <location>
        <begin position="340"/>
        <end position="431"/>
    </location>
</feature>
<comment type="caution">
    <text evidence="13">The sequence shown here is derived from an EMBL/GenBank/DDBJ whole genome shotgun (WGS) entry which is preliminary data.</text>
</comment>
<gene>
    <name evidence="13" type="ORF">HD595_006296</name>
</gene>
<keyword evidence="8" id="KW-0902">Two-component regulatory system</keyword>
<protein>
    <recommendedName>
        <fullName evidence="2">histidine kinase</fullName>
        <ecNumber evidence="2">2.7.13.3</ecNumber>
    </recommendedName>
</protein>
<evidence type="ECO:0000256" key="3">
    <source>
        <dbReference type="ARBA" id="ARBA00022553"/>
    </source>
</evidence>
<dbReference type="EC" id="2.7.13.3" evidence="2"/>
<evidence type="ECO:0000256" key="10">
    <source>
        <dbReference type="SAM" id="Phobius"/>
    </source>
</evidence>
<dbReference type="InterPro" id="IPR003594">
    <property type="entry name" value="HATPase_dom"/>
</dbReference>
<evidence type="ECO:0000256" key="8">
    <source>
        <dbReference type="ARBA" id="ARBA00023012"/>
    </source>
</evidence>
<evidence type="ECO:0000256" key="2">
    <source>
        <dbReference type="ARBA" id="ARBA00012438"/>
    </source>
</evidence>
<feature type="compositionally biased region" description="Pro residues" evidence="9">
    <location>
        <begin position="431"/>
        <end position="446"/>
    </location>
</feature>
<evidence type="ECO:0000313" key="14">
    <source>
        <dbReference type="Proteomes" id="UP001320766"/>
    </source>
</evidence>
<feature type="region of interest" description="Disordered" evidence="9">
    <location>
        <begin position="419"/>
        <end position="460"/>
    </location>
</feature>
<evidence type="ECO:0000256" key="9">
    <source>
        <dbReference type="SAM" id="MobiDB-lite"/>
    </source>
</evidence>
<dbReference type="SUPFAM" id="SSF55874">
    <property type="entry name" value="ATPase domain of HSP90 chaperone/DNA topoisomerase II/histidine kinase"/>
    <property type="match status" value="1"/>
</dbReference>
<keyword evidence="14" id="KW-1185">Reference proteome</keyword>
<dbReference type="GO" id="GO:0016301">
    <property type="term" value="F:kinase activity"/>
    <property type="evidence" value="ECO:0007669"/>
    <property type="project" value="UniProtKB-KW"/>
</dbReference>
<dbReference type="EMBL" id="JAMZEC010000001">
    <property type="protein sequence ID" value="MCP2350174.1"/>
    <property type="molecule type" value="Genomic_DNA"/>
</dbReference>
<feature type="transmembrane region" description="Helical" evidence="10">
    <location>
        <begin position="155"/>
        <end position="176"/>
    </location>
</feature>
<dbReference type="InterPro" id="IPR036890">
    <property type="entry name" value="HATPase_C_sf"/>
</dbReference>
<feature type="compositionally biased region" description="Basic and acidic residues" evidence="9">
    <location>
        <begin position="447"/>
        <end position="460"/>
    </location>
</feature>
<keyword evidence="10" id="KW-0812">Transmembrane</keyword>
<dbReference type="Pfam" id="PF02518">
    <property type="entry name" value="HATPase_c"/>
    <property type="match status" value="1"/>
</dbReference>
<keyword evidence="3" id="KW-0597">Phosphoprotein</keyword>
<keyword evidence="5" id="KW-0547">Nucleotide-binding</keyword>
<feature type="domain" description="Signal transduction histidine kinase subgroup 3 dimerisation and phosphoacceptor" evidence="12">
    <location>
        <begin position="229"/>
        <end position="293"/>
    </location>
</feature>
<evidence type="ECO:0000313" key="13">
    <source>
        <dbReference type="EMBL" id="MCP2350174.1"/>
    </source>
</evidence>